<dbReference type="InterPro" id="IPR012171">
    <property type="entry name" value="Fatty_acid_desaturase"/>
</dbReference>
<proteinExistence type="inferred from homology"/>
<comment type="similarity">
    <text evidence="2">Belongs to the fatty acid desaturase type 1 family.</text>
</comment>
<comment type="caution">
    <text evidence="5">The sequence shown here is derived from an EMBL/GenBank/DDBJ whole genome shotgun (WGS) entry which is preliminary data.</text>
</comment>
<evidence type="ECO:0000259" key="4">
    <source>
        <dbReference type="Pfam" id="PF11960"/>
    </source>
</evidence>
<sequence>MSLFSKHLVRIKVPASLGNCNIFIFLGSRTGVFSNNPTKIRFIACKGGGFHGRDVSFSPIWVSSACRHQDWATQSWCLLMRTKDRRRLMVLMGLMKFDNEFDPGAPVPFRLVDVRAAIPKHCWVKDPWQSMSFVVRDVAVVFGLAAAATYINN</sequence>
<evidence type="ECO:0000256" key="3">
    <source>
        <dbReference type="ARBA" id="ARBA00023002"/>
    </source>
</evidence>
<dbReference type="EMBL" id="DUZY01000001">
    <property type="protein sequence ID" value="DAD18497.1"/>
    <property type="molecule type" value="Genomic_DNA"/>
</dbReference>
<dbReference type="EMBL" id="DUZY01000001">
    <property type="protein sequence ID" value="DAD18498.1"/>
    <property type="molecule type" value="Genomic_DNA"/>
</dbReference>
<evidence type="ECO:0000313" key="6">
    <source>
        <dbReference type="EMBL" id="DAD18498.1"/>
    </source>
</evidence>
<name>A0A822XE85_NELNU</name>
<dbReference type="PANTHER" id="PTHR32100">
    <property type="entry name" value="OMEGA-6 FATTY ACID DESATURASE, CHLOROPLASTIC"/>
    <property type="match status" value="1"/>
</dbReference>
<dbReference type="Pfam" id="PF11960">
    <property type="entry name" value="DUF3474"/>
    <property type="match status" value="1"/>
</dbReference>
<gene>
    <name evidence="5" type="ORF">HUJ06_019960</name>
    <name evidence="6" type="ORF">HUJ06_019961</name>
</gene>
<dbReference type="GO" id="GO:0016020">
    <property type="term" value="C:membrane"/>
    <property type="evidence" value="ECO:0007669"/>
    <property type="project" value="UniProtKB-SubCell"/>
</dbReference>
<dbReference type="InterPro" id="IPR021863">
    <property type="entry name" value="FAS_N"/>
</dbReference>
<evidence type="ECO:0000313" key="5">
    <source>
        <dbReference type="EMBL" id="DAD18497.1"/>
    </source>
</evidence>
<keyword evidence="7" id="KW-1185">Reference proteome</keyword>
<organism evidence="5 7">
    <name type="scientific">Nelumbo nucifera</name>
    <name type="common">Sacred lotus</name>
    <dbReference type="NCBI Taxonomy" id="4432"/>
    <lineage>
        <taxon>Eukaryota</taxon>
        <taxon>Viridiplantae</taxon>
        <taxon>Streptophyta</taxon>
        <taxon>Embryophyta</taxon>
        <taxon>Tracheophyta</taxon>
        <taxon>Spermatophyta</taxon>
        <taxon>Magnoliopsida</taxon>
        <taxon>Proteales</taxon>
        <taxon>Nelumbonaceae</taxon>
        <taxon>Nelumbo</taxon>
    </lineage>
</organism>
<comment type="subcellular location">
    <subcellularLocation>
        <location evidence="1">Membrane</location>
    </subcellularLocation>
</comment>
<reference evidence="5 7" key="1">
    <citation type="journal article" date="2020" name="Mol. Biol. Evol.">
        <title>Distinct Expression and Methylation Patterns for Genes with Different Fates following a Single Whole-Genome Duplication in Flowering Plants.</title>
        <authorList>
            <person name="Shi T."/>
            <person name="Rahmani R.S."/>
            <person name="Gugger P.F."/>
            <person name="Wang M."/>
            <person name="Li H."/>
            <person name="Zhang Y."/>
            <person name="Li Z."/>
            <person name="Wang Q."/>
            <person name="Van de Peer Y."/>
            <person name="Marchal K."/>
            <person name="Chen J."/>
        </authorList>
    </citation>
    <scope>NUCLEOTIDE SEQUENCE [LARGE SCALE GENOMIC DNA]</scope>
    <source>
        <tissue evidence="5">Leaf</tissue>
    </source>
</reference>
<feature type="domain" description="Fatty acid desaturase N-terminal" evidence="4">
    <location>
        <begin position="28"/>
        <end position="146"/>
    </location>
</feature>
<protein>
    <recommendedName>
        <fullName evidence="4">Fatty acid desaturase N-terminal domain-containing protein</fullName>
    </recommendedName>
</protein>
<evidence type="ECO:0000256" key="1">
    <source>
        <dbReference type="ARBA" id="ARBA00004370"/>
    </source>
</evidence>
<dbReference type="GO" id="GO:0016717">
    <property type="term" value="F:oxidoreductase activity, acting on paired donors, with oxidation of a pair of donors resulting in the reduction of molecular oxygen to two molecules of water"/>
    <property type="evidence" value="ECO:0007669"/>
    <property type="project" value="InterPro"/>
</dbReference>
<evidence type="ECO:0000256" key="2">
    <source>
        <dbReference type="ARBA" id="ARBA00009295"/>
    </source>
</evidence>
<keyword evidence="3" id="KW-0560">Oxidoreductase</keyword>
<evidence type="ECO:0000313" key="7">
    <source>
        <dbReference type="Proteomes" id="UP000607653"/>
    </source>
</evidence>
<dbReference type="AlphaFoldDB" id="A0A822XE85"/>
<dbReference type="Proteomes" id="UP000607653">
    <property type="component" value="Unassembled WGS sequence"/>
</dbReference>
<accession>A0A822XE85</accession>